<sequence>MTDETDPKGLIREAYRIDGISQPECRSIFLDWALSLPSGADTAGAIRQLLTTYGVEAHPMTIVLQEGLAAPASPRRRGGRAGRLG</sequence>
<protein>
    <submittedName>
        <fullName evidence="1">Uncharacterized protein</fullName>
    </submittedName>
</protein>
<name>A0A1Y5RKZ3_9RHOB</name>
<keyword evidence="2" id="KW-1185">Reference proteome</keyword>
<proteinExistence type="predicted"/>
<gene>
    <name evidence="1" type="ORF">ROA7023_00430</name>
</gene>
<dbReference type="EMBL" id="FWFZ01000001">
    <property type="protein sequence ID" value="SLN18957.1"/>
    <property type="molecule type" value="Genomic_DNA"/>
</dbReference>
<organism evidence="1 2">
    <name type="scientific">Roseisalinus antarcticus</name>
    <dbReference type="NCBI Taxonomy" id="254357"/>
    <lineage>
        <taxon>Bacteria</taxon>
        <taxon>Pseudomonadati</taxon>
        <taxon>Pseudomonadota</taxon>
        <taxon>Alphaproteobacteria</taxon>
        <taxon>Rhodobacterales</taxon>
        <taxon>Roseobacteraceae</taxon>
        <taxon>Roseisalinus</taxon>
    </lineage>
</organism>
<dbReference type="Proteomes" id="UP000193900">
    <property type="component" value="Unassembled WGS sequence"/>
</dbReference>
<dbReference type="RefSeq" id="WP_085877331.1">
    <property type="nucleotide sequence ID" value="NZ_FWFZ01000001.1"/>
</dbReference>
<accession>A0A1Y5RKZ3</accession>
<evidence type="ECO:0000313" key="1">
    <source>
        <dbReference type="EMBL" id="SLN18957.1"/>
    </source>
</evidence>
<reference evidence="1 2" key="1">
    <citation type="submission" date="2017-03" db="EMBL/GenBank/DDBJ databases">
        <authorList>
            <person name="Afonso C.L."/>
            <person name="Miller P.J."/>
            <person name="Scott M.A."/>
            <person name="Spackman E."/>
            <person name="Goraichik I."/>
            <person name="Dimitrov K.M."/>
            <person name="Suarez D.L."/>
            <person name="Swayne D.E."/>
        </authorList>
    </citation>
    <scope>NUCLEOTIDE SEQUENCE [LARGE SCALE GENOMIC DNA]</scope>
    <source>
        <strain evidence="1 2">CECT 7023</strain>
    </source>
</reference>
<dbReference type="OrthoDB" id="7778431at2"/>
<dbReference type="AlphaFoldDB" id="A0A1Y5RKZ3"/>
<evidence type="ECO:0000313" key="2">
    <source>
        <dbReference type="Proteomes" id="UP000193900"/>
    </source>
</evidence>